<organism evidence="1 2">
    <name type="scientific">Alectoria fallacina</name>
    <dbReference type="NCBI Taxonomy" id="1903189"/>
    <lineage>
        <taxon>Eukaryota</taxon>
        <taxon>Fungi</taxon>
        <taxon>Dikarya</taxon>
        <taxon>Ascomycota</taxon>
        <taxon>Pezizomycotina</taxon>
        <taxon>Lecanoromycetes</taxon>
        <taxon>OSLEUM clade</taxon>
        <taxon>Lecanoromycetidae</taxon>
        <taxon>Lecanorales</taxon>
        <taxon>Lecanorineae</taxon>
        <taxon>Parmeliaceae</taxon>
        <taxon>Alectoria</taxon>
    </lineage>
</organism>
<protein>
    <submittedName>
        <fullName evidence="1">Uncharacterized protein</fullName>
    </submittedName>
</protein>
<dbReference type="EMBL" id="CAJPDR010000127">
    <property type="protein sequence ID" value="CAF9919660.1"/>
    <property type="molecule type" value="Genomic_DNA"/>
</dbReference>
<dbReference type="InterPro" id="IPR052904">
    <property type="entry name" value="Acyl-CoA_dehydrogenase-like"/>
</dbReference>
<evidence type="ECO:0000313" key="2">
    <source>
        <dbReference type="Proteomes" id="UP000664203"/>
    </source>
</evidence>
<dbReference type="OrthoDB" id="10251155at2759"/>
<dbReference type="Gene3D" id="1.20.140.10">
    <property type="entry name" value="Butyryl-CoA Dehydrogenase, subunit A, domain 3"/>
    <property type="match status" value="1"/>
</dbReference>
<dbReference type="Proteomes" id="UP000664203">
    <property type="component" value="Unassembled WGS sequence"/>
</dbReference>
<dbReference type="PANTHER" id="PTHR42707:SF2">
    <property type="entry name" value="ACD11 DEHYDROGENASE"/>
    <property type="match status" value="1"/>
</dbReference>
<dbReference type="AlphaFoldDB" id="A0A8H3IG86"/>
<proteinExistence type="predicted"/>
<name>A0A8H3IG86_9LECA</name>
<gene>
    <name evidence="1" type="ORF">ALECFALPRED_001252</name>
</gene>
<dbReference type="GO" id="GO:0003995">
    <property type="term" value="F:acyl-CoA dehydrogenase activity"/>
    <property type="evidence" value="ECO:0007669"/>
    <property type="project" value="TreeGrafter"/>
</dbReference>
<sequence>MSKEPGVTLLLRALTAVMKALTDKAAFSRLGAYMESLGDVGYIESISPLDIEKNIAQLYCDIYALSVSEGTKDIVADDTVSALKGQGGAEVIEALKKWVGAAVEQWRSTDNVDEAYIRILWKVWWRWVSNVIIKEVQELSLLGWKLMEGLGRVVCAMFIGGRCSEGKKRVWWW</sequence>
<dbReference type="SUPFAM" id="SSF47203">
    <property type="entry name" value="Acyl-CoA dehydrogenase C-terminal domain-like"/>
    <property type="match status" value="1"/>
</dbReference>
<reference evidence="1" key="1">
    <citation type="submission" date="2021-03" db="EMBL/GenBank/DDBJ databases">
        <authorList>
            <person name="Tagirdzhanova G."/>
        </authorList>
    </citation>
    <scope>NUCLEOTIDE SEQUENCE</scope>
</reference>
<dbReference type="PANTHER" id="PTHR42707">
    <property type="entry name" value="ACYL-COA DEHYDROGENASE"/>
    <property type="match status" value="1"/>
</dbReference>
<evidence type="ECO:0000313" key="1">
    <source>
        <dbReference type="EMBL" id="CAF9919660.1"/>
    </source>
</evidence>
<accession>A0A8H3IG86</accession>
<keyword evidence="2" id="KW-1185">Reference proteome</keyword>
<dbReference type="InterPro" id="IPR036250">
    <property type="entry name" value="AcylCo_DH-like_C"/>
</dbReference>
<comment type="caution">
    <text evidence="1">The sequence shown here is derived from an EMBL/GenBank/DDBJ whole genome shotgun (WGS) entry which is preliminary data.</text>
</comment>